<protein>
    <submittedName>
        <fullName evidence="2">Uncharacterized protein</fullName>
    </submittedName>
</protein>
<evidence type="ECO:0000313" key="3">
    <source>
        <dbReference type="Proteomes" id="UP000299102"/>
    </source>
</evidence>
<dbReference type="AlphaFoldDB" id="A0A4C1VIF5"/>
<evidence type="ECO:0000313" key="2">
    <source>
        <dbReference type="EMBL" id="GBP38067.1"/>
    </source>
</evidence>
<dbReference type="Proteomes" id="UP000299102">
    <property type="component" value="Unassembled WGS sequence"/>
</dbReference>
<dbReference type="EMBL" id="BGZK01000343">
    <property type="protein sequence ID" value="GBP38067.1"/>
    <property type="molecule type" value="Genomic_DNA"/>
</dbReference>
<proteinExistence type="predicted"/>
<organism evidence="2 3">
    <name type="scientific">Eumeta variegata</name>
    <name type="common">Bagworm moth</name>
    <name type="synonym">Eumeta japonica</name>
    <dbReference type="NCBI Taxonomy" id="151549"/>
    <lineage>
        <taxon>Eukaryota</taxon>
        <taxon>Metazoa</taxon>
        <taxon>Ecdysozoa</taxon>
        <taxon>Arthropoda</taxon>
        <taxon>Hexapoda</taxon>
        <taxon>Insecta</taxon>
        <taxon>Pterygota</taxon>
        <taxon>Neoptera</taxon>
        <taxon>Endopterygota</taxon>
        <taxon>Lepidoptera</taxon>
        <taxon>Glossata</taxon>
        <taxon>Ditrysia</taxon>
        <taxon>Tineoidea</taxon>
        <taxon>Psychidae</taxon>
        <taxon>Oiketicinae</taxon>
        <taxon>Eumeta</taxon>
    </lineage>
</organism>
<gene>
    <name evidence="2" type="ORF">EVAR_95193_1</name>
</gene>
<evidence type="ECO:0000256" key="1">
    <source>
        <dbReference type="SAM" id="MobiDB-lite"/>
    </source>
</evidence>
<feature type="region of interest" description="Disordered" evidence="1">
    <location>
        <begin position="44"/>
        <end position="81"/>
    </location>
</feature>
<keyword evidence="3" id="KW-1185">Reference proteome</keyword>
<comment type="caution">
    <text evidence="2">The sequence shown here is derived from an EMBL/GenBank/DDBJ whole genome shotgun (WGS) entry which is preliminary data.</text>
</comment>
<feature type="compositionally biased region" description="Polar residues" evidence="1">
    <location>
        <begin position="48"/>
        <end position="58"/>
    </location>
</feature>
<reference evidence="2 3" key="1">
    <citation type="journal article" date="2019" name="Commun. Biol.">
        <title>The bagworm genome reveals a unique fibroin gene that provides high tensile strength.</title>
        <authorList>
            <person name="Kono N."/>
            <person name="Nakamura H."/>
            <person name="Ohtoshi R."/>
            <person name="Tomita M."/>
            <person name="Numata K."/>
            <person name="Arakawa K."/>
        </authorList>
    </citation>
    <scope>NUCLEOTIDE SEQUENCE [LARGE SCALE GENOMIC DNA]</scope>
</reference>
<sequence>MRTSLEARRRYVGRRLARRDRISFSNAADATAAHEPRADEAAIRGVGTSLTLSPNTTAERSDRPTKNRQFSGARTHRAATRKKYHTAVTMIISCDSPATELTPVLIERT</sequence>
<name>A0A4C1VIF5_EUMVA</name>
<accession>A0A4C1VIF5</accession>